<evidence type="ECO:0000313" key="2">
    <source>
        <dbReference type="EMBL" id="PFH47928.1"/>
    </source>
</evidence>
<accession>A0A2A9NCY8</accession>
<organism evidence="2 3">
    <name type="scientific">Amanita thiersii Skay4041</name>
    <dbReference type="NCBI Taxonomy" id="703135"/>
    <lineage>
        <taxon>Eukaryota</taxon>
        <taxon>Fungi</taxon>
        <taxon>Dikarya</taxon>
        <taxon>Basidiomycota</taxon>
        <taxon>Agaricomycotina</taxon>
        <taxon>Agaricomycetes</taxon>
        <taxon>Agaricomycetidae</taxon>
        <taxon>Agaricales</taxon>
        <taxon>Pluteineae</taxon>
        <taxon>Amanitaceae</taxon>
        <taxon>Amanita</taxon>
    </lineage>
</organism>
<protein>
    <submittedName>
        <fullName evidence="2">Uncharacterized protein</fullName>
    </submittedName>
</protein>
<feature type="transmembrane region" description="Helical" evidence="1">
    <location>
        <begin position="133"/>
        <end position="153"/>
    </location>
</feature>
<feature type="transmembrane region" description="Helical" evidence="1">
    <location>
        <begin position="200"/>
        <end position="223"/>
    </location>
</feature>
<keyword evidence="1" id="KW-0472">Membrane</keyword>
<dbReference type="Proteomes" id="UP000242287">
    <property type="component" value="Unassembled WGS sequence"/>
</dbReference>
<dbReference type="AlphaFoldDB" id="A0A2A9NCY8"/>
<reference evidence="2 3" key="1">
    <citation type="submission" date="2014-02" db="EMBL/GenBank/DDBJ databases">
        <title>Transposable element dynamics among asymbiotic and ectomycorrhizal Amanita fungi.</title>
        <authorList>
            <consortium name="DOE Joint Genome Institute"/>
            <person name="Hess J."/>
            <person name="Skrede I."/>
            <person name="Wolfe B."/>
            <person name="LaButti K."/>
            <person name="Ohm R.A."/>
            <person name="Grigoriev I.V."/>
            <person name="Pringle A."/>
        </authorList>
    </citation>
    <scope>NUCLEOTIDE SEQUENCE [LARGE SCALE GENOMIC DNA]</scope>
    <source>
        <strain evidence="2 3">SKay4041</strain>
    </source>
</reference>
<evidence type="ECO:0000313" key="3">
    <source>
        <dbReference type="Proteomes" id="UP000242287"/>
    </source>
</evidence>
<name>A0A2A9NCY8_9AGAR</name>
<evidence type="ECO:0000256" key="1">
    <source>
        <dbReference type="SAM" id="Phobius"/>
    </source>
</evidence>
<feature type="transmembrane region" description="Helical" evidence="1">
    <location>
        <begin position="168"/>
        <end position="188"/>
    </location>
</feature>
<keyword evidence="1" id="KW-1133">Transmembrane helix</keyword>
<dbReference type="EMBL" id="KZ302084">
    <property type="protein sequence ID" value="PFH47928.1"/>
    <property type="molecule type" value="Genomic_DNA"/>
</dbReference>
<feature type="transmembrane region" description="Helical" evidence="1">
    <location>
        <begin position="61"/>
        <end position="82"/>
    </location>
</feature>
<keyword evidence="1" id="KW-0812">Transmembrane</keyword>
<feature type="transmembrane region" description="Helical" evidence="1">
    <location>
        <begin position="94"/>
        <end position="112"/>
    </location>
</feature>
<keyword evidence="3" id="KW-1185">Reference proteome</keyword>
<proteinExistence type="predicted"/>
<gene>
    <name evidence="2" type="ORF">AMATHDRAFT_42604</name>
</gene>
<sequence>MVLARGCRDSCTIVSSDRHPILSLHRVSLHYSTMILLLEADSILSSLILKRAPTPPQYSKLIACIPEMSIIFMASLGIFSYWNTHGLQKYHFPLFLWLGYLASAAIFHHWPLKGIKPFSLLNPQQFYFISQNIYAFITSLCLYATLLVTPHYWDPKNAESIDKQTSPIRTVSTCALLYACISVVYGLSPIPKSKSTIMGIFWELLRPAITFPIAGVVFNYIIIHVKKKSAKSPDHSIGVEEKPILLTDHASQKLDSESNMN</sequence>